<dbReference type="InterPro" id="IPR000270">
    <property type="entry name" value="PB1_dom"/>
</dbReference>
<feature type="compositionally biased region" description="Basic and acidic residues" evidence="1">
    <location>
        <begin position="292"/>
        <end position="304"/>
    </location>
</feature>
<feature type="compositionally biased region" description="Low complexity" evidence="1">
    <location>
        <begin position="339"/>
        <end position="361"/>
    </location>
</feature>
<dbReference type="InParanoid" id="F0ZG42"/>
<dbReference type="VEuPathDB" id="AmoebaDB:DICPUDRAFT_97364"/>
<dbReference type="OMA" id="FHTHSTD"/>
<dbReference type="InterPro" id="IPR053793">
    <property type="entry name" value="PB1-like"/>
</dbReference>
<feature type="domain" description="PB1" evidence="2">
    <location>
        <begin position="2"/>
        <end position="81"/>
    </location>
</feature>
<evidence type="ECO:0000259" key="2">
    <source>
        <dbReference type="PROSITE" id="PS51745"/>
    </source>
</evidence>
<dbReference type="eggNOG" id="ENOG502R8XR">
    <property type="taxonomic scope" value="Eukaryota"/>
</dbReference>
<feature type="compositionally biased region" description="Low complexity" evidence="1">
    <location>
        <begin position="256"/>
        <end position="284"/>
    </location>
</feature>
<evidence type="ECO:0000256" key="1">
    <source>
        <dbReference type="SAM" id="MobiDB-lite"/>
    </source>
</evidence>
<dbReference type="STRING" id="5786.F0ZG42"/>
<accession>F0ZG42</accession>
<evidence type="ECO:0000313" key="3">
    <source>
        <dbReference type="EMBL" id="EGC37094.1"/>
    </source>
</evidence>
<name>F0ZG42_DICPU</name>
<keyword evidence="4" id="KW-1185">Reference proteome</keyword>
<feature type="region of interest" description="Disordered" evidence="1">
    <location>
        <begin position="411"/>
        <end position="434"/>
    </location>
</feature>
<dbReference type="OrthoDB" id="661148at2759"/>
<dbReference type="Gene3D" id="3.10.20.90">
    <property type="entry name" value="Phosphatidylinositol 3-kinase Catalytic Subunit, Chain A, domain 1"/>
    <property type="match status" value="1"/>
</dbReference>
<dbReference type="PROSITE" id="PS51745">
    <property type="entry name" value="PB1"/>
    <property type="match status" value="1"/>
</dbReference>
<dbReference type="RefSeq" id="XP_003286375.1">
    <property type="nucleotide sequence ID" value="XM_003286327.1"/>
</dbReference>
<dbReference type="Proteomes" id="UP000001064">
    <property type="component" value="Unassembled WGS sequence"/>
</dbReference>
<protein>
    <recommendedName>
        <fullName evidence="2">PB1 domain-containing protein</fullName>
    </recommendedName>
</protein>
<dbReference type="SMART" id="SM00666">
    <property type="entry name" value="PB1"/>
    <property type="match status" value="1"/>
</dbReference>
<proteinExistence type="predicted"/>
<evidence type="ECO:0000313" key="4">
    <source>
        <dbReference type="Proteomes" id="UP000001064"/>
    </source>
</evidence>
<dbReference type="AlphaFoldDB" id="F0ZG42"/>
<organism evidence="3 4">
    <name type="scientific">Dictyostelium purpureum</name>
    <name type="common">Slime mold</name>
    <dbReference type="NCBI Taxonomy" id="5786"/>
    <lineage>
        <taxon>Eukaryota</taxon>
        <taxon>Amoebozoa</taxon>
        <taxon>Evosea</taxon>
        <taxon>Eumycetozoa</taxon>
        <taxon>Dictyostelia</taxon>
        <taxon>Dictyosteliales</taxon>
        <taxon>Dictyosteliaceae</taxon>
        <taxon>Dictyostelium</taxon>
    </lineage>
</organism>
<dbReference type="Pfam" id="PF00564">
    <property type="entry name" value="PB1"/>
    <property type="match status" value="1"/>
</dbReference>
<dbReference type="GeneID" id="10503769"/>
<feature type="compositionally biased region" description="Pro residues" evidence="1">
    <location>
        <begin position="415"/>
        <end position="429"/>
    </location>
</feature>
<dbReference type="EMBL" id="GL871008">
    <property type="protein sequence ID" value="EGC37094.1"/>
    <property type="molecule type" value="Genomic_DNA"/>
</dbReference>
<feature type="region of interest" description="Disordered" evidence="1">
    <location>
        <begin position="253"/>
        <end position="393"/>
    </location>
</feature>
<gene>
    <name evidence="3" type="ORF">DICPUDRAFT_97364</name>
</gene>
<dbReference type="FunCoup" id="F0ZG42">
    <property type="interactions" value="398"/>
</dbReference>
<sequence length="493" mass="54525">MGYTYKSNFEGDIRRFSSDSELSYQRLKDKVSNLYSLYDIEFIITYLDDGDNITIADNKDIEEAYKTIIDNEILRLTVTRKIEKDTSNSNSNNNNNNNNNIDSLFTQLLSNQFVQQMIPQVMNSLANNPALMTSIIQTAGAALRNNSNNDNSLNNLNSLNSNTNEILNNCNNKNINLKRASPHLLNASISNNFHTHSTDSIVATLQPIADQENNNNNYNNRITLTSSGNESCNGSFSSSISFELVNKENEDNQLYSTNSTSSSTTSTSSASALNNNINNNTPTTQRPPSPMEKNKDKDNKDKDNTNNTSNRLSGLPKSFLNMLPFTTAKNDVKPKDENITTSTTSTTPPQAIPQQQANINSPTQSSPKQEHVLSSSPSKFSPLPPPNISHSPSPVFSHNFNNPYIHSTAPGISILPPPAPVPPSHPLPQVPQTQSPQPILIHEQPQVNVEPSQKPPQDLDQLNFIKDALQISEDEARKLLIKHNGDVHKIFGN</sequence>
<reference evidence="4" key="1">
    <citation type="journal article" date="2011" name="Genome Biol.">
        <title>Comparative genomics of the social amoebae Dictyostelium discoideum and Dictyostelium purpureum.</title>
        <authorList>
            <consortium name="US DOE Joint Genome Institute (JGI-PGF)"/>
            <person name="Sucgang R."/>
            <person name="Kuo A."/>
            <person name="Tian X."/>
            <person name="Salerno W."/>
            <person name="Parikh A."/>
            <person name="Feasley C.L."/>
            <person name="Dalin E."/>
            <person name="Tu H."/>
            <person name="Huang E."/>
            <person name="Barry K."/>
            <person name="Lindquist E."/>
            <person name="Shapiro H."/>
            <person name="Bruce D."/>
            <person name="Schmutz J."/>
            <person name="Salamov A."/>
            <person name="Fey P."/>
            <person name="Gaudet P."/>
            <person name="Anjard C."/>
            <person name="Babu M.M."/>
            <person name="Basu S."/>
            <person name="Bushmanova Y."/>
            <person name="van der Wel H."/>
            <person name="Katoh-Kurasawa M."/>
            <person name="Dinh C."/>
            <person name="Coutinho P.M."/>
            <person name="Saito T."/>
            <person name="Elias M."/>
            <person name="Schaap P."/>
            <person name="Kay R.R."/>
            <person name="Henrissat B."/>
            <person name="Eichinger L."/>
            <person name="Rivero F."/>
            <person name="Putnam N.H."/>
            <person name="West C.M."/>
            <person name="Loomis W.F."/>
            <person name="Chisholm R.L."/>
            <person name="Shaulsky G."/>
            <person name="Strassmann J.E."/>
            <person name="Queller D.C."/>
            <person name="Kuspa A."/>
            <person name="Grigoriev I.V."/>
        </authorList>
    </citation>
    <scope>NUCLEOTIDE SEQUENCE [LARGE SCALE GENOMIC DNA]</scope>
    <source>
        <strain evidence="4">QSDP1</strain>
    </source>
</reference>
<dbReference type="KEGG" id="dpp:DICPUDRAFT_97364"/>
<dbReference type="SUPFAM" id="SSF54277">
    <property type="entry name" value="CAD &amp; PB1 domains"/>
    <property type="match status" value="1"/>
</dbReference>